<name>A0AAW8CTY1_9BURK</name>
<comment type="similarity">
    <text evidence="2">Belongs to the PilY1 family.</text>
</comment>
<protein>
    <submittedName>
        <fullName evidence="10">Type IV pilus assembly protein PilY1</fullName>
    </submittedName>
</protein>
<gene>
    <name evidence="10" type="ORF">J2W31_002870</name>
</gene>
<keyword evidence="3" id="KW-1029">Fimbrium biogenesis</keyword>
<keyword evidence="4" id="KW-0479">Metal-binding</keyword>
<dbReference type="Proteomes" id="UP001242045">
    <property type="component" value="Unassembled WGS sequence"/>
</dbReference>
<evidence type="ECO:0000313" key="10">
    <source>
        <dbReference type="EMBL" id="MDP9893755.1"/>
    </source>
</evidence>
<proteinExistence type="inferred from homology"/>
<dbReference type="SUPFAM" id="SSF50998">
    <property type="entry name" value="Quinoprotein alcohol dehydrogenase-like"/>
    <property type="match status" value="1"/>
</dbReference>
<accession>A0AAW8CTY1</accession>
<feature type="domain" description="PilY1 beta-propeller" evidence="9">
    <location>
        <begin position="753"/>
        <end position="1111"/>
    </location>
</feature>
<keyword evidence="8" id="KW-0732">Signal</keyword>
<comment type="caution">
    <text evidence="10">The sequence shown here is derived from an EMBL/GenBank/DDBJ whole genome shotgun (WGS) entry which is preliminary data.</text>
</comment>
<organism evidence="10 11">
    <name type="scientific">Variovorax boronicumulans</name>
    <dbReference type="NCBI Taxonomy" id="436515"/>
    <lineage>
        <taxon>Bacteria</taxon>
        <taxon>Pseudomonadati</taxon>
        <taxon>Pseudomonadota</taxon>
        <taxon>Betaproteobacteria</taxon>
        <taxon>Burkholderiales</taxon>
        <taxon>Comamonadaceae</taxon>
        <taxon>Variovorax</taxon>
    </lineage>
</organism>
<dbReference type="InterPro" id="IPR008707">
    <property type="entry name" value="B-propeller_PilY1"/>
</dbReference>
<evidence type="ECO:0000256" key="2">
    <source>
        <dbReference type="ARBA" id="ARBA00008387"/>
    </source>
</evidence>
<feature type="compositionally biased region" description="Polar residues" evidence="7">
    <location>
        <begin position="1247"/>
        <end position="1259"/>
    </location>
</feature>
<dbReference type="AlphaFoldDB" id="A0AAW8CTY1"/>
<evidence type="ECO:0000256" key="4">
    <source>
        <dbReference type="ARBA" id="ARBA00022723"/>
    </source>
</evidence>
<evidence type="ECO:0000256" key="6">
    <source>
        <dbReference type="ARBA" id="ARBA00023263"/>
    </source>
</evidence>
<evidence type="ECO:0000256" key="1">
    <source>
        <dbReference type="ARBA" id="ARBA00004561"/>
    </source>
</evidence>
<comment type="subcellular location">
    <subcellularLocation>
        <location evidence="1">Fimbrium</location>
    </subcellularLocation>
</comment>
<dbReference type="EMBL" id="JAUSRD010000006">
    <property type="protein sequence ID" value="MDP9893755.1"/>
    <property type="molecule type" value="Genomic_DNA"/>
</dbReference>
<keyword evidence="6" id="KW-0281">Fimbrium</keyword>
<keyword evidence="5" id="KW-0106">Calcium</keyword>
<reference evidence="10" key="1">
    <citation type="submission" date="2023-07" db="EMBL/GenBank/DDBJ databases">
        <title>Sorghum-associated microbial communities from plants grown in Nebraska, USA.</title>
        <authorList>
            <person name="Schachtman D."/>
        </authorList>
    </citation>
    <scope>NUCLEOTIDE SEQUENCE</scope>
    <source>
        <strain evidence="10">DS3754</strain>
    </source>
</reference>
<evidence type="ECO:0000256" key="3">
    <source>
        <dbReference type="ARBA" id="ARBA00022558"/>
    </source>
</evidence>
<feature type="signal peptide" evidence="8">
    <location>
        <begin position="1"/>
        <end position="19"/>
    </location>
</feature>
<sequence>MRFLRICAMAAFAATCAHAVTTANAADAELPSEPMFSLASRADPGLVIDLSLKRANAGAAYRDNFDAKKTYGGYWDAMGCYSYAAGDGYFRRSSAATRLSSGEIACVNQWSGNLLNWAVSSSLDGVRLALTGGDRVIDEPGRTVLQRAVLPEDFHRSADFPDKAVIGNLNRLTPLVTGARGAVLATDTLHFSSCLDRFVVGAAAAGTCSAPGGTPYIARVEVCTAAEVAVRPGLCARYLNGNSKPVGAIQRYAGRMKFSVFGYLPDDDPARYGGVLRAPMKHVGPRKIDTTFDAVDNPQAEWNATTGVFKADTAENPGVVNAINRFGRNSARQGAYSAFDPAGELYYESLRYLQGKAPTPQAVAGSDSPRSHGDPIAVSCQRNDVLVIGDAETHYDRSLPGMSRGNSIGDFDRSFNIAAHEPDTAYWTGLVGAFENREALAYAHPSGKAGLTTGGNEGPRAFNYKGGMPLTSADIASAETGADKGSFGMAGLAYWARTQKIRSDHTGLRVQTFAIDMGQGGASAIGQKQRGSVFYLAAKYGGFADSNDDGNPFLAAGGGSEWAEGLDGDNQPKPLNYFLASEPAQMTEAIRRIFLRAVAPAGGATAGSAISSNTIAQSGANLYVPQFNGRRWSGTLLSYPLQPDAATGTVRRADKPDWDAGELLTGNPNAVPPVAGRDVASRRIFTLSTADIGTPFQWEALDRGLRGWLNATPYVVPDVSDGLGAERLAYLRGDRRRELSAPQGIFRVRDSVMGDVTNSNPVYVGAPNPAIREAGYDSFLATHRGRRHTVYVGANDGMLHAFDARTGNELFAYVPRIMFARLAAYTSPDYVHRSYVDGTPVVGDARMADGAWKTVLVSGNGGGATGVFALDVTDPAAFSADKVLWEFSGAYDDDMGHVTQAPRIMKFRTAAATRTRAATYGWFAVVPSGFNNANPEKRAALFLLSLDKPVGEAWKRDTNYFKIVLPAPADKTLVNALSTPGDYAGADDATRFLYAGDTQGNLWKFDFSGNAPWGAKALALNGKPLMVAMAGSGADAKRQPITVAPEVGVGPEGGAIVLFGTGKFVSPEDLGRSSRGVQTMYGVYDNGVAIPAGEARVQLQQRKTGAVDGQAFPPVTGDAFVYGAFEGKTNARRGWYFDLPAGPERGERMVFKPVLGDGQLFFNTLIPDSGACSADGGGRSCAVNAMTGLSQGSACVPSSAGMLGAPHLVQLATAGVGATDAFGRRPETKRLAIVSTGARSGRGGGLSTAQPASDSNVGQTGRRLNWRQISDYRRAKQ</sequence>
<evidence type="ECO:0000313" key="11">
    <source>
        <dbReference type="Proteomes" id="UP001242045"/>
    </source>
</evidence>
<dbReference type="Pfam" id="PF05567">
    <property type="entry name" value="T4P_PilY1"/>
    <property type="match status" value="1"/>
</dbReference>
<feature type="region of interest" description="Disordered" evidence="7">
    <location>
        <begin position="1236"/>
        <end position="1277"/>
    </location>
</feature>
<evidence type="ECO:0000259" key="9">
    <source>
        <dbReference type="Pfam" id="PF05567"/>
    </source>
</evidence>
<evidence type="ECO:0000256" key="5">
    <source>
        <dbReference type="ARBA" id="ARBA00022837"/>
    </source>
</evidence>
<dbReference type="GO" id="GO:0009289">
    <property type="term" value="C:pilus"/>
    <property type="evidence" value="ECO:0007669"/>
    <property type="project" value="UniProtKB-SubCell"/>
</dbReference>
<feature type="chain" id="PRO_5043488250" evidence="8">
    <location>
        <begin position="20"/>
        <end position="1277"/>
    </location>
</feature>
<dbReference type="InterPro" id="IPR011047">
    <property type="entry name" value="Quinoprotein_ADH-like_sf"/>
</dbReference>
<dbReference type="GO" id="GO:0046872">
    <property type="term" value="F:metal ion binding"/>
    <property type="evidence" value="ECO:0007669"/>
    <property type="project" value="UniProtKB-KW"/>
</dbReference>
<dbReference type="Gene3D" id="2.130.10.10">
    <property type="entry name" value="YVTN repeat-like/Quinoprotein amine dehydrogenase"/>
    <property type="match status" value="1"/>
</dbReference>
<dbReference type="InterPro" id="IPR015943">
    <property type="entry name" value="WD40/YVTN_repeat-like_dom_sf"/>
</dbReference>
<evidence type="ECO:0000256" key="7">
    <source>
        <dbReference type="SAM" id="MobiDB-lite"/>
    </source>
</evidence>
<dbReference type="RefSeq" id="WP_307685152.1">
    <property type="nucleotide sequence ID" value="NZ_JAUSRD010000006.1"/>
</dbReference>
<evidence type="ECO:0000256" key="8">
    <source>
        <dbReference type="SAM" id="SignalP"/>
    </source>
</evidence>